<dbReference type="GO" id="GO:0008270">
    <property type="term" value="F:zinc ion binding"/>
    <property type="evidence" value="ECO:0007669"/>
    <property type="project" value="UniProtKB-KW"/>
</dbReference>
<gene>
    <name evidence="9" type="ORF">Golob_003720</name>
</gene>
<comment type="subcellular location">
    <subcellularLocation>
        <location evidence="1">Nucleus</location>
    </subcellularLocation>
</comment>
<evidence type="ECO:0000313" key="9">
    <source>
        <dbReference type="EMBL" id="MBA0570032.1"/>
    </source>
</evidence>
<dbReference type="Gene3D" id="3.30.160.60">
    <property type="entry name" value="Classic Zinc Finger"/>
    <property type="match status" value="1"/>
</dbReference>
<organism evidence="9 10">
    <name type="scientific">Gossypium lobatum</name>
    <dbReference type="NCBI Taxonomy" id="34289"/>
    <lineage>
        <taxon>Eukaryota</taxon>
        <taxon>Viridiplantae</taxon>
        <taxon>Streptophyta</taxon>
        <taxon>Embryophyta</taxon>
        <taxon>Tracheophyta</taxon>
        <taxon>Spermatophyta</taxon>
        <taxon>Magnoliopsida</taxon>
        <taxon>eudicotyledons</taxon>
        <taxon>Gunneridae</taxon>
        <taxon>Pentapetalae</taxon>
        <taxon>rosids</taxon>
        <taxon>malvids</taxon>
        <taxon>Malvales</taxon>
        <taxon>Malvaceae</taxon>
        <taxon>Malvoideae</taxon>
        <taxon>Gossypium</taxon>
    </lineage>
</organism>
<dbReference type="GO" id="GO:0044773">
    <property type="term" value="P:mitotic DNA damage checkpoint signaling"/>
    <property type="evidence" value="ECO:0007669"/>
    <property type="project" value="TreeGrafter"/>
</dbReference>
<keyword evidence="6" id="KW-0539">Nucleus</keyword>
<evidence type="ECO:0000256" key="6">
    <source>
        <dbReference type="ARBA" id="ARBA00023242"/>
    </source>
</evidence>
<sequence>MNLGQEPEDAVGFSVGITRSPGEGQRPREHQFDHAELDDFHCLASVGNQRKYKTNVEGCKEEMDAQGRNKALFRAKLNAQKKEKRIDSPLISYNESDQPVCRVCDVVLKSVSHWDAHQASRKHHEVMSFSLYDPQNLDKNSLPK</sequence>
<accession>A0A7J8MZL3</accession>
<evidence type="ECO:0000256" key="5">
    <source>
        <dbReference type="ARBA" id="ARBA00023054"/>
    </source>
</evidence>
<keyword evidence="5" id="KW-0175">Coiled coil</keyword>
<feature type="domain" description="C2H2-type" evidence="8">
    <location>
        <begin position="100"/>
        <end position="123"/>
    </location>
</feature>
<keyword evidence="3" id="KW-0863">Zinc-finger</keyword>
<keyword evidence="10" id="KW-1185">Reference proteome</keyword>
<dbReference type="GO" id="GO:0033260">
    <property type="term" value="P:nuclear DNA replication"/>
    <property type="evidence" value="ECO:0007669"/>
    <property type="project" value="TreeGrafter"/>
</dbReference>
<protein>
    <recommendedName>
        <fullName evidence="8">C2H2-type domain-containing protein</fullName>
    </recommendedName>
</protein>
<feature type="non-terminal residue" evidence="9">
    <location>
        <position position="144"/>
    </location>
</feature>
<keyword evidence="4" id="KW-0862">Zinc</keyword>
<dbReference type="Proteomes" id="UP000593572">
    <property type="component" value="Unassembled WGS sequence"/>
</dbReference>
<dbReference type="InterPro" id="IPR040050">
    <property type="entry name" value="ZNF830-like"/>
</dbReference>
<evidence type="ECO:0000259" key="8">
    <source>
        <dbReference type="Pfam" id="PF12874"/>
    </source>
</evidence>
<comment type="caution">
    <text evidence="9">The sequence shown here is derived from an EMBL/GenBank/DDBJ whole genome shotgun (WGS) entry which is preliminary data.</text>
</comment>
<keyword evidence="2" id="KW-0479">Metal-binding</keyword>
<dbReference type="PANTHER" id="PTHR13278">
    <property type="entry name" value="ZINC FINGER PROTEIN 830"/>
    <property type="match status" value="1"/>
</dbReference>
<evidence type="ECO:0000256" key="3">
    <source>
        <dbReference type="ARBA" id="ARBA00022771"/>
    </source>
</evidence>
<dbReference type="InterPro" id="IPR013087">
    <property type="entry name" value="Znf_C2H2_type"/>
</dbReference>
<reference evidence="9 10" key="1">
    <citation type="journal article" date="2019" name="Genome Biol. Evol.">
        <title>Insights into the evolution of the New World diploid cottons (Gossypium, subgenus Houzingenia) based on genome sequencing.</title>
        <authorList>
            <person name="Grover C.E."/>
            <person name="Arick M.A. 2nd"/>
            <person name="Thrash A."/>
            <person name="Conover J.L."/>
            <person name="Sanders W.S."/>
            <person name="Peterson D.G."/>
            <person name="Frelichowski J.E."/>
            <person name="Scheffler J.A."/>
            <person name="Scheffler B.E."/>
            <person name="Wendel J.F."/>
        </authorList>
    </citation>
    <scope>NUCLEOTIDE SEQUENCE [LARGE SCALE GENOMIC DNA]</scope>
    <source>
        <strain evidence="9">157</strain>
        <tissue evidence="9">Leaf</tissue>
    </source>
</reference>
<name>A0A7J8MZL3_9ROSI</name>
<dbReference type="Pfam" id="PF12874">
    <property type="entry name" value="zf-met"/>
    <property type="match status" value="1"/>
</dbReference>
<dbReference type="GO" id="GO:0003676">
    <property type="term" value="F:nucleic acid binding"/>
    <property type="evidence" value="ECO:0007669"/>
    <property type="project" value="InterPro"/>
</dbReference>
<dbReference type="GO" id="GO:0005681">
    <property type="term" value="C:spliceosomal complex"/>
    <property type="evidence" value="ECO:0007669"/>
    <property type="project" value="InterPro"/>
</dbReference>
<dbReference type="EMBL" id="JABEZX010000011">
    <property type="protein sequence ID" value="MBA0570032.1"/>
    <property type="molecule type" value="Genomic_DNA"/>
</dbReference>
<evidence type="ECO:0000256" key="7">
    <source>
        <dbReference type="SAM" id="MobiDB-lite"/>
    </source>
</evidence>
<dbReference type="AlphaFoldDB" id="A0A7J8MZL3"/>
<evidence type="ECO:0000256" key="2">
    <source>
        <dbReference type="ARBA" id="ARBA00022723"/>
    </source>
</evidence>
<dbReference type="PANTHER" id="PTHR13278:SF0">
    <property type="entry name" value="ZINC FINGER PROTEIN 830"/>
    <property type="match status" value="1"/>
</dbReference>
<dbReference type="SUPFAM" id="SSF57667">
    <property type="entry name" value="beta-beta-alpha zinc fingers"/>
    <property type="match status" value="1"/>
</dbReference>
<proteinExistence type="predicted"/>
<feature type="region of interest" description="Disordered" evidence="7">
    <location>
        <begin position="1"/>
        <end position="29"/>
    </location>
</feature>
<dbReference type="GO" id="GO:0033314">
    <property type="term" value="P:mitotic DNA replication checkpoint signaling"/>
    <property type="evidence" value="ECO:0007669"/>
    <property type="project" value="TreeGrafter"/>
</dbReference>
<evidence type="ECO:0000256" key="4">
    <source>
        <dbReference type="ARBA" id="ARBA00022833"/>
    </source>
</evidence>
<dbReference type="InterPro" id="IPR036236">
    <property type="entry name" value="Znf_C2H2_sf"/>
</dbReference>
<evidence type="ECO:0000256" key="1">
    <source>
        <dbReference type="ARBA" id="ARBA00004123"/>
    </source>
</evidence>
<evidence type="ECO:0000313" key="10">
    <source>
        <dbReference type="Proteomes" id="UP000593572"/>
    </source>
</evidence>